<keyword evidence="3" id="KW-1185">Reference proteome</keyword>
<organism evidence="2 3">
    <name type="scientific">Sphingomonas aliaeris</name>
    <dbReference type="NCBI Taxonomy" id="2759526"/>
    <lineage>
        <taxon>Bacteria</taxon>
        <taxon>Pseudomonadati</taxon>
        <taxon>Pseudomonadota</taxon>
        <taxon>Alphaproteobacteria</taxon>
        <taxon>Sphingomonadales</taxon>
        <taxon>Sphingomonadaceae</taxon>
        <taxon>Sphingomonas</taxon>
    </lineage>
</organism>
<gene>
    <name evidence="2" type="ORF">H5J25_06240</name>
</gene>
<reference evidence="3" key="1">
    <citation type="submission" date="2020-09" db="EMBL/GenBank/DDBJ databases">
        <title>Sphingomonas sp., a new species isolated from pork steak.</title>
        <authorList>
            <person name="Heidler von Heilborn D."/>
        </authorList>
    </citation>
    <scope>NUCLEOTIDE SEQUENCE [LARGE SCALE GENOMIC DNA]</scope>
</reference>
<sequence>MISNKAILAIVALSLSVSVQAQEKKNTADVAGDIASQPVRDVGIAKTSIPPILKSAAAAPYASIKGCSQINAAIRDLTRVLGPDLDSGSSAPRAGIAEVGGRAVVNSLIPFRGVVREVSGAAGAQRRLDSAISAGYARRGYLRGLKSVRGCR</sequence>
<evidence type="ECO:0000256" key="1">
    <source>
        <dbReference type="SAM" id="SignalP"/>
    </source>
</evidence>
<accession>A0A974NWW2</accession>
<dbReference type="KEGG" id="sari:H5J25_06240"/>
<keyword evidence="1" id="KW-0732">Signal</keyword>
<feature type="chain" id="PRO_5038045207" evidence="1">
    <location>
        <begin position="22"/>
        <end position="152"/>
    </location>
</feature>
<name>A0A974NWW2_9SPHN</name>
<dbReference type="EMBL" id="CP061035">
    <property type="protein sequence ID" value="QQV78277.1"/>
    <property type="molecule type" value="Genomic_DNA"/>
</dbReference>
<protein>
    <submittedName>
        <fullName evidence="2">Uncharacterized protein</fullName>
    </submittedName>
</protein>
<proteinExistence type="predicted"/>
<dbReference type="AlphaFoldDB" id="A0A974NWW2"/>
<evidence type="ECO:0000313" key="2">
    <source>
        <dbReference type="EMBL" id="QQV78277.1"/>
    </source>
</evidence>
<dbReference type="RefSeq" id="WP_202095199.1">
    <property type="nucleotide sequence ID" value="NZ_CP061035.1"/>
</dbReference>
<feature type="signal peptide" evidence="1">
    <location>
        <begin position="1"/>
        <end position="21"/>
    </location>
</feature>
<evidence type="ECO:0000313" key="3">
    <source>
        <dbReference type="Proteomes" id="UP000595894"/>
    </source>
</evidence>
<dbReference type="Proteomes" id="UP000595894">
    <property type="component" value="Chromosome"/>
</dbReference>